<protein>
    <submittedName>
        <fullName evidence="2">Uncharacterized protein</fullName>
    </submittedName>
</protein>
<keyword evidence="1" id="KW-0812">Transmembrane</keyword>
<gene>
    <name evidence="2" type="ORF">DFH08DRAFT_815143</name>
</gene>
<evidence type="ECO:0000313" key="2">
    <source>
        <dbReference type="EMBL" id="KAJ7331058.1"/>
    </source>
</evidence>
<dbReference type="AlphaFoldDB" id="A0AAD6ZP62"/>
<evidence type="ECO:0000313" key="3">
    <source>
        <dbReference type="Proteomes" id="UP001218218"/>
    </source>
</evidence>
<sequence>MRTKTPSSYWFLALRYGALMTNLPVVVFSFVGLPSHKLCVSSVLSNGLRPSPFRCFSYDLVHQVLMLATELVVSVGRGGRPTWTFHHRILGMSFVHRSIRSWSSDLAIAWECLFTFDSIIFSLTVYNGYLTRAVGRGQAMPIHRLMLIMAFLGDSSTLVQNFVAPLPLIWFAIVGEARAATSAALRKLTDFVICHPELDKFDRYGHFLEASVVLPLTRQDTTKVQLSEPDPHHSALMAQMIEEREIRGQRNYARISSPFSSSTHRQKF</sequence>
<dbReference type="Proteomes" id="UP001218218">
    <property type="component" value="Unassembled WGS sequence"/>
</dbReference>
<organism evidence="2 3">
    <name type="scientific">Mycena albidolilacea</name>
    <dbReference type="NCBI Taxonomy" id="1033008"/>
    <lineage>
        <taxon>Eukaryota</taxon>
        <taxon>Fungi</taxon>
        <taxon>Dikarya</taxon>
        <taxon>Basidiomycota</taxon>
        <taxon>Agaricomycotina</taxon>
        <taxon>Agaricomycetes</taxon>
        <taxon>Agaricomycetidae</taxon>
        <taxon>Agaricales</taxon>
        <taxon>Marasmiineae</taxon>
        <taxon>Mycenaceae</taxon>
        <taxon>Mycena</taxon>
    </lineage>
</organism>
<dbReference type="EMBL" id="JARIHO010000036">
    <property type="protein sequence ID" value="KAJ7331058.1"/>
    <property type="molecule type" value="Genomic_DNA"/>
</dbReference>
<keyword evidence="3" id="KW-1185">Reference proteome</keyword>
<comment type="caution">
    <text evidence="2">The sequence shown here is derived from an EMBL/GenBank/DDBJ whole genome shotgun (WGS) entry which is preliminary data.</text>
</comment>
<reference evidence="2" key="1">
    <citation type="submission" date="2023-03" db="EMBL/GenBank/DDBJ databases">
        <title>Massive genome expansion in bonnet fungi (Mycena s.s.) driven by repeated elements and novel gene families across ecological guilds.</title>
        <authorList>
            <consortium name="Lawrence Berkeley National Laboratory"/>
            <person name="Harder C.B."/>
            <person name="Miyauchi S."/>
            <person name="Viragh M."/>
            <person name="Kuo A."/>
            <person name="Thoen E."/>
            <person name="Andreopoulos B."/>
            <person name="Lu D."/>
            <person name="Skrede I."/>
            <person name="Drula E."/>
            <person name="Henrissat B."/>
            <person name="Morin E."/>
            <person name="Kohler A."/>
            <person name="Barry K."/>
            <person name="LaButti K."/>
            <person name="Morin E."/>
            <person name="Salamov A."/>
            <person name="Lipzen A."/>
            <person name="Mereny Z."/>
            <person name="Hegedus B."/>
            <person name="Baldrian P."/>
            <person name="Stursova M."/>
            <person name="Weitz H."/>
            <person name="Taylor A."/>
            <person name="Grigoriev I.V."/>
            <person name="Nagy L.G."/>
            <person name="Martin F."/>
            <person name="Kauserud H."/>
        </authorList>
    </citation>
    <scope>NUCLEOTIDE SEQUENCE</scope>
    <source>
        <strain evidence="2">CBHHK002</strain>
    </source>
</reference>
<accession>A0AAD6ZP62</accession>
<keyword evidence="1" id="KW-1133">Transmembrane helix</keyword>
<proteinExistence type="predicted"/>
<name>A0AAD6ZP62_9AGAR</name>
<evidence type="ECO:0000256" key="1">
    <source>
        <dbReference type="SAM" id="Phobius"/>
    </source>
</evidence>
<keyword evidence="1" id="KW-0472">Membrane</keyword>
<feature type="transmembrane region" description="Helical" evidence="1">
    <location>
        <begin position="12"/>
        <end position="33"/>
    </location>
</feature>